<comment type="caution">
    <text evidence="2">The sequence shown here is derived from an EMBL/GenBank/DDBJ whole genome shotgun (WGS) entry which is preliminary data.</text>
</comment>
<gene>
    <name evidence="2" type="ORF">ACFFJH_20165</name>
</gene>
<sequence length="201" mass="22437">MKKIEADIGLNSPVTAMATSELGETSVANVPVNRIAILGAESSGKSELAQALAAHFETLWVPEYLREFVEVGGRVPVSEDQLLIAKTQLARENLAAANARSWLFCDTTPLMTALYSRHYFDEIDPELVVLELAHNYQFTIVTAPDFPWEPDGLLRESPQVRQKVHEDLLALLDERQIPFMLVEGSLEARLQQVQFALDFLS</sequence>
<proteinExistence type="predicted"/>
<name>A0ABV6IK28_9BURK</name>
<evidence type="ECO:0000313" key="3">
    <source>
        <dbReference type="Proteomes" id="UP001589844"/>
    </source>
</evidence>
<dbReference type="SUPFAM" id="SSF52540">
    <property type="entry name" value="P-loop containing nucleoside triphosphate hydrolases"/>
    <property type="match status" value="1"/>
</dbReference>
<dbReference type="EMBL" id="JBHLXJ010000036">
    <property type="protein sequence ID" value="MFC0352143.1"/>
    <property type="molecule type" value="Genomic_DNA"/>
</dbReference>
<evidence type="ECO:0000259" key="1">
    <source>
        <dbReference type="Pfam" id="PF13521"/>
    </source>
</evidence>
<organism evidence="2 3">
    <name type="scientific">Undibacterium danionis</name>
    <dbReference type="NCBI Taxonomy" id="1812100"/>
    <lineage>
        <taxon>Bacteria</taxon>
        <taxon>Pseudomonadati</taxon>
        <taxon>Pseudomonadota</taxon>
        <taxon>Betaproteobacteria</taxon>
        <taxon>Burkholderiales</taxon>
        <taxon>Oxalobacteraceae</taxon>
        <taxon>Undibacterium</taxon>
    </lineage>
</organism>
<accession>A0ABV6IK28</accession>
<reference evidence="2 3" key="1">
    <citation type="submission" date="2024-09" db="EMBL/GenBank/DDBJ databases">
        <authorList>
            <person name="Sun Q."/>
            <person name="Mori K."/>
        </authorList>
    </citation>
    <scope>NUCLEOTIDE SEQUENCE [LARGE SCALE GENOMIC DNA]</scope>
    <source>
        <strain evidence="2 3">CCM 8677</strain>
    </source>
</reference>
<dbReference type="PANTHER" id="PTHR37512:SF1">
    <property type="entry name" value="NADR_TTD14 AAA DOMAIN-CONTAINING PROTEIN"/>
    <property type="match status" value="1"/>
</dbReference>
<dbReference type="RefSeq" id="WP_390214958.1">
    <property type="nucleotide sequence ID" value="NZ_JBHLXJ010000036.1"/>
</dbReference>
<dbReference type="InterPro" id="IPR052735">
    <property type="entry name" value="NAD_biosynth-regulator"/>
</dbReference>
<dbReference type="Pfam" id="PF13521">
    <property type="entry name" value="AAA_28"/>
    <property type="match status" value="1"/>
</dbReference>
<dbReference type="InterPro" id="IPR038727">
    <property type="entry name" value="NadR/Ttd14_AAA_dom"/>
</dbReference>
<dbReference type="PANTHER" id="PTHR37512">
    <property type="entry name" value="TRIFUNCTIONAL NAD BIOSYNTHESIS/REGULATOR PROTEIN NADR"/>
    <property type="match status" value="1"/>
</dbReference>
<dbReference type="InterPro" id="IPR027417">
    <property type="entry name" value="P-loop_NTPase"/>
</dbReference>
<protein>
    <submittedName>
        <fullName evidence="2">AAA family ATPase</fullName>
    </submittedName>
</protein>
<dbReference type="Proteomes" id="UP001589844">
    <property type="component" value="Unassembled WGS sequence"/>
</dbReference>
<feature type="domain" description="NadR/Ttd14 AAA" evidence="1">
    <location>
        <begin position="34"/>
        <end position="189"/>
    </location>
</feature>
<dbReference type="Gene3D" id="3.40.50.300">
    <property type="entry name" value="P-loop containing nucleotide triphosphate hydrolases"/>
    <property type="match status" value="1"/>
</dbReference>
<evidence type="ECO:0000313" key="2">
    <source>
        <dbReference type="EMBL" id="MFC0352143.1"/>
    </source>
</evidence>
<keyword evidence="3" id="KW-1185">Reference proteome</keyword>